<dbReference type="CDD" id="cd03230">
    <property type="entry name" value="ABC_DR_subfamily_A"/>
    <property type="match status" value="1"/>
</dbReference>
<evidence type="ECO:0000259" key="5">
    <source>
        <dbReference type="PROSITE" id="PS50893"/>
    </source>
</evidence>
<evidence type="ECO:0000313" key="6">
    <source>
        <dbReference type="EMBL" id="GGG18440.1"/>
    </source>
</evidence>
<evidence type="ECO:0000313" key="7">
    <source>
        <dbReference type="Proteomes" id="UP000616608"/>
    </source>
</evidence>
<dbReference type="InterPro" id="IPR050763">
    <property type="entry name" value="ABC_transporter_ATP-binding"/>
</dbReference>
<comment type="similarity">
    <text evidence="1">Belongs to the ABC transporter superfamily.</text>
</comment>
<accession>A0A917G1R7</accession>
<evidence type="ECO:0000256" key="1">
    <source>
        <dbReference type="ARBA" id="ARBA00005417"/>
    </source>
</evidence>
<dbReference type="GO" id="GO:0005524">
    <property type="term" value="F:ATP binding"/>
    <property type="evidence" value="ECO:0007669"/>
    <property type="project" value="UniProtKB-KW"/>
</dbReference>
<dbReference type="InterPro" id="IPR003593">
    <property type="entry name" value="AAA+_ATPase"/>
</dbReference>
<name>A0A917G1R7_9BACI</name>
<dbReference type="GO" id="GO:0016887">
    <property type="term" value="F:ATP hydrolysis activity"/>
    <property type="evidence" value="ECO:0007669"/>
    <property type="project" value="InterPro"/>
</dbReference>
<dbReference type="Proteomes" id="UP000616608">
    <property type="component" value="Unassembled WGS sequence"/>
</dbReference>
<dbReference type="RefSeq" id="WP_188614040.1">
    <property type="nucleotide sequence ID" value="NZ_BMJT01000003.1"/>
</dbReference>
<dbReference type="PANTHER" id="PTHR42711:SF5">
    <property type="entry name" value="ABC TRANSPORTER ATP-BINDING PROTEIN NATA"/>
    <property type="match status" value="1"/>
</dbReference>
<keyword evidence="3" id="KW-0547">Nucleotide-binding</keyword>
<dbReference type="PROSITE" id="PS00211">
    <property type="entry name" value="ABC_TRANSPORTER_1"/>
    <property type="match status" value="1"/>
</dbReference>
<protein>
    <submittedName>
        <fullName evidence="6">ABC transporter ATP-binding protein</fullName>
    </submittedName>
</protein>
<dbReference type="Pfam" id="PF00005">
    <property type="entry name" value="ABC_tran"/>
    <property type="match status" value="1"/>
</dbReference>
<dbReference type="AlphaFoldDB" id="A0A917G1R7"/>
<gene>
    <name evidence="6" type="ORF">GCM10007425_11140</name>
</gene>
<organism evidence="6 7">
    <name type="scientific">Lysinibacillus alkalisoli</name>
    <dbReference type="NCBI Taxonomy" id="1911548"/>
    <lineage>
        <taxon>Bacteria</taxon>
        <taxon>Bacillati</taxon>
        <taxon>Bacillota</taxon>
        <taxon>Bacilli</taxon>
        <taxon>Bacillales</taxon>
        <taxon>Bacillaceae</taxon>
        <taxon>Lysinibacillus</taxon>
    </lineage>
</organism>
<dbReference type="Gene3D" id="3.40.50.300">
    <property type="entry name" value="P-loop containing nucleotide triphosphate hydrolases"/>
    <property type="match status" value="1"/>
</dbReference>
<evidence type="ECO:0000256" key="4">
    <source>
        <dbReference type="ARBA" id="ARBA00022840"/>
    </source>
</evidence>
<dbReference type="PROSITE" id="PS50893">
    <property type="entry name" value="ABC_TRANSPORTER_2"/>
    <property type="match status" value="1"/>
</dbReference>
<dbReference type="EMBL" id="BMJT01000003">
    <property type="protein sequence ID" value="GGG18440.1"/>
    <property type="molecule type" value="Genomic_DNA"/>
</dbReference>
<evidence type="ECO:0000256" key="2">
    <source>
        <dbReference type="ARBA" id="ARBA00022448"/>
    </source>
</evidence>
<reference evidence="6" key="1">
    <citation type="journal article" date="2014" name="Int. J. Syst. Evol. Microbiol.">
        <title>Complete genome sequence of Corynebacterium casei LMG S-19264T (=DSM 44701T), isolated from a smear-ripened cheese.</title>
        <authorList>
            <consortium name="US DOE Joint Genome Institute (JGI-PGF)"/>
            <person name="Walter F."/>
            <person name="Albersmeier A."/>
            <person name="Kalinowski J."/>
            <person name="Ruckert C."/>
        </authorList>
    </citation>
    <scope>NUCLEOTIDE SEQUENCE</scope>
    <source>
        <strain evidence="6">CGMCC 1.15760</strain>
    </source>
</reference>
<keyword evidence="2" id="KW-0813">Transport</keyword>
<proteinExistence type="inferred from homology"/>
<dbReference type="InterPro" id="IPR027417">
    <property type="entry name" value="P-loop_NTPase"/>
</dbReference>
<comment type="caution">
    <text evidence="6">The sequence shown here is derived from an EMBL/GenBank/DDBJ whole genome shotgun (WGS) entry which is preliminary data.</text>
</comment>
<dbReference type="InterPro" id="IPR003439">
    <property type="entry name" value="ABC_transporter-like_ATP-bd"/>
</dbReference>
<feature type="domain" description="ABC transporter" evidence="5">
    <location>
        <begin position="4"/>
        <end position="229"/>
    </location>
</feature>
<evidence type="ECO:0000256" key="3">
    <source>
        <dbReference type="ARBA" id="ARBA00022741"/>
    </source>
</evidence>
<keyword evidence="7" id="KW-1185">Reference proteome</keyword>
<dbReference type="SMART" id="SM00382">
    <property type="entry name" value="AAA"/>
    <property type="match status" value="1"/>
</dbReference>
<keyword evidence="4 6" id="KW-0067">ATP-binding</keyword>
<dbReference type="InterPro" id="IPR017871">
    <property type="entry name" value="ABC_transporter-like_CS"/>
</dbReference>
<sequence length="295" mass="32877">MPIIEIANLSKKFGSFTALHNVNLTVNQGEVVGFIGPNGAGKSTTIRILLGLLRPSSGSVRIFNKDAFTQAIPIHKKMAYVPGDVTLWPNLTGGQVIDILLQMNGPIPTQRRDELITLFQLDPTKKCQTYSKGNRQKIALIAALATEADLYIFDEPTSGLDPLMERVFQQCVKELQHHKKTILLSSHILSEVERLCDKIAIIKDGTIIETGSLQTMQHVTRALYTVDVQKPLDDLYQQAGVFDIQQDGLRYTFYVDNSAIPHVMTYLAMHHIVSITSMPLTLEDLFMAHYEKGGD</sequence>
<reference evidence="6" key="2">
    <citation type="submission" date="2020-09" db="EMBL/GenBank/DDBJ databases">
        <authorList>
            <person name="Sun Q."/>
            <person name="Zhou Y."/>
        </authorList>
    </citation>
    <scope>NUCLEOTIDE SEQUENCE</scope>
    <source>
        <strain evidence="6">CGMCC 1.15760</strain>
    </source>
</reference>
<dbReference type="SUPFAM" id="SSF52540">
    <property type="entry name" value="P-loop containing nucleoside triphosphate hydrolases"/>
    <property type="match status" value="1"/>
</dbReference>
<dbReference type="PANTHER" id="PTHR42711">
    <property type="entry name" value="ABC TRANSPORTER ATP-BINDING PROTEIN"/>
    <property type="match status" value="1"/>
</dbReference>